<organism evidence="4 5">
    <name type="scientific">Ureaplasma diversum NCTC 246</name>
    <dbReference type="NCBI Taxonomy" id="1188241"/>
    <lineage>
        <taxon>Bacteria</taxon>
        <taxon>Bacillati</taxon>
        <taxon>Mycoplasmatota</taxon>
        <taxon>Mycoplasmoidales</taxon>
        <taxon>Mycoplasmoidaceae</taxon>
        <taxon>Ureaplasma</taxon>
    </lineage>
</organism>
<dbReference type="RefSeq" id="WP_038102092.1">
    <property type="nucleotide sequence ID" value="NZ_JFDP01000030.1"/>
</dbReference>
<keyword evidence="1" id="KW-0285">Flavoprotein</keyword>
<dbReference type="Pfam" id="PF07992">
    <property type="entry name" value="Pyr_redox_2"/>
    <property type="match status" value="1"/>
</dbReference>
<dbReference type="OrthoDB" id="9806179at2"/>
<dbReference type="GO" id="GO:0016491">
    <property type="term" value="F:oxidoreductase activity"/>
    <property type="evidence" value="ECO:0007669"/>
    <property type="project" value="UniProtKB-KW"/>
</dbReference>
<evidence type="ECO:0000259" key="3">
    <source>
        <dbReference type="Pfam" id="PF07992"/>
    </source>
</evidence>
<evidence type="ECO:0000256" key="2">
    <source>
        <dbReference type="ARBA" id="ARBA00023002"/>
    </source>
</evidence>
<dbReference type="PRINTS" id="PR00469">
    <property type="entry name" value="PNDRDTASEII"/>
</dbReference>
<reference evidence="4 5" key="1">
    <citation type="submission" date="2014-02" db="EMBL/GenBank/DDBJ databases">
        <title>Genome sequence of Ureaplasma diversum strain 246.</title>
        <authorList>
            <person name="Sirand-Pugnet P."/>
            <person name="Breton M."/>
            <person name="Dordet-Frisoni E."/>
            <person name="Baranowski E."/>
            <person name="Barre A."/>
            <person name="Couture C."/>
            <person name="Dupuy V."/>
            <person name="Gaurivaud P."/>
            <person name="Jacob D."/>
            <person name="Lemaitre C."/>
            <person name="Manso-Silvan L."/>
            <person name="Nikolski M."/>
            <person name="Nouvel L.-X."/>
            <person name="Poumarat F."/>
            <person name="Tardy F."/>
            <person name="Thebault P."/>
            <person name="Theil S."/>
            <person name="Citti C."/>
            <person name="Thiaucourt F."/>
            <person name="Blanchard A."/>
        </authorList>
    </citation>
    <scope>NUCLEOTIDE SEQUENCE [LARGE SCALE GENOMIC DNA]</scope>
    <source>
        <strain evidence="4 5">NCTC 246</strain>
    </source>
</reference>
<dbReference type="PANTHER" id="PTHR48105">
    <property type="entry name" value="THIOREDOXIN REDUCTASE 1-RELATED-RELATED"/>
    <property type="match status" value="1"/>
</dbReference>
<accession>A0A084F1B2</accession>
<dbReference type="eggNOG" id="COG0492">
    <property type="taxonomic scope" value="Bacteria"/>
</dbReference>
<feature type="domain" description="FAD/NAD(P)-binding" evidence="3">
    <location>
        <begin position="7"/>
        <end position="294"/>
    </location>
</feature>
<keyword evidence="5" id="KW-1185">Reference proteome</keyword>
<protein>
    <submittedName>
        <fullName evidence="4">Thioredoxin reductase</fullName>
    </submittedName>
</protein>
<sequence length="314" mass="34741">MDQNKVYDIVIIGAGPAGLTAGIYAKRANLDVAVIEKQYPGGKVATTATVENYPGFEQIDGYQLAYNMYDQLVKLNATFIFDEAIEIKINNNYKEVVLKNQTLIAKTVIIATGTKNKKLNIPNEIEFEQKGISYCAICDGVLFKDQDVSVIGAGNSAVEEAIYLAGICNKVYLISNKPHFVAEEYSIQLMQKTPNIIPLMNKQTLSFFGNDSLEGLEYEDKETKVKEKIYVKGNFTFIGLLPSGIKLPNNLVYDPKTGFINTDEHMSTQIVGIYAAGDIVNKNIRQISTAVNDGTIAALHAKEFITRNSWEPTK</sequence>
<evidence type="ECO:0000256" key="1">
    <source>
        <dbReference type="ARBA" id="ARBA00022630"/>
    </source>
</evidence>
<dbReference type="InterPro" id="IPR023753">
    <property type="entry name" value="FAD/NAD-binding_dom"/>
</dbReference>
<dbReference type="EMBL" id="JFDP01000030">
    <property type="protein sequence ID" value="KEZ24004.1"/>
    <property type="molecule type" value="Genomic_DNA"/>
</dbReference>
<name>A0A084F1B2_9BACT</name>
<comment type="caution">
    <text evidence="4">The sequence shown here is derived from an EMBL/GenBank/DDBJ whole genome shotgun (WGS) entry which is preliminary data.</text>
</comment>
<dbReference type="Gene3D" id="3.50.50.60">
    <property type="entry name" value="FAD/NAD(P)-binding domain"/>
    <property type="match status" value="2"/>
</dbReference>
<evidence type="ECO:0000313" key="5">
    <source>
        <dbReference type="Proteomes" id="UP000028537"/>
    </source>
</evidence>
<gene>
    <name evidence="4" type="primary">trxB-1</name>
    <name evidence="4" type="ORF">UDIV_1820</name>
</gene>
<evidence type="ECO:0000313" key="4">
    <source>
        <dbReference type="EMBL" id="KEZ24004.1"/>
    </source>
</evidence>
<keyword evidence="2" id="KW-0560">Oxidoreductase</keyword>
<dbReference type="PRINTS" id="PR00368">
    <property type="entry name" value="FADPNR"/>
</dbReference>
<dbReference type="InterPro" id="IPR050097">
    <property type="entry name" value="Ferredoxin-NADP_redctase_2"/>
</dbReference>
<dbReference type="InterPro" id="IPR036188">
    <property type="entry name" value="FAD/NAD-bd_sf"/>
</dbReference>
<dbReference type="Proteomes" id="UP000028537">
    <property type="component" value="Unassembled WGS sequence"/>
</dbReference>
<proteinExistence type="predicted"/>
<dbReference type="SUPFAM" id="SSF51905">
    <property type="entry name" value="FAD/NAD(P)-binding domain"/>
    <property type="match status" value="2"/>
</dbReference>
<dbReference type="AlphaFoldDB" id="A0A084F1B2"/>